<proteinExistence type="predicted"/>
<dbReference type="EMBL" id="GILB01009769">
    <property type="protein sequence ID" value="NUU90102.1"/>
    <property type="molecule type" value="Transcribed_RNA"/>
</dbReference>
<feature type="transmembrane region" description="Helical" evidence="1">
    <location>
        <begin position="77"/>
        <end position="104"/>
    </location>
</feature>
<accession>A0A6M2EY07</accession>
<name>A0A6M2EY07_9ROSI</name>
<evidence type="ECO:0000256" key="1">
    <source>
        <dbReference type="SAM" id="Phobius"/>
    </source>
</evidence>
<protein>
    <submittedName>
        <fullName evidence="2">Uncharacterized protein</fullName>
    </submittedName>
</protein>
<dbReference type="AlphaFoldDB" id="A0A6M2EY07"/>
<reference evidence="2" key="1">
    <citation type="submission" date="2020-03" db="EMBL/GenBank/DDBJ databases">
        <authorList>
            <person name="Zhang R."/>
        </authorList>
    </citation>
    <scope>NUCLEOTIDE SEQUENCE</scope>
</reference>
<sequence length="121" mass="13520">MNARNPLCLVIGLPFTLYIEELSGTAVASIQRRDSRWFLPMKSPTNTSLRFLSFSNINLASNLISRKERDREPQVCFASFGLLGVVQFILALGVSFIIFTVFFIEASIEMLLTAKVSRAGK</sequence>
<organism evidence="2">
    <name type="scientific">Populus davidiana</name>
    <dbReference type="NCBI Taxonomy" id="266767"/>
    <lineage>
        <taxon>Eukaryota</taxon>
        <taxon>Viridiplantae</taxon>
        <taxon>Streptophyta</taxon>
        <taxon>Embryophyta</taxon>
        <taxon>Tracheophyta</taxon>
        <taxon>Spermatophyta</taxon>
        <taxon>Magnoliopsida</taxon>
        <taxon>eudicotyledons</taxon>
        <taxon>Gunneridae</taxon>
        <taxon>Pentapetalae</taxon>
        <taxon>rosids</taxon>
        <taxon>fabids</taxon>
        <taxon>Malpighiales</taxon>
        <taxon>Salicaceae</taxon>
        <taxon>Saliceae</taxon>
        <taxon>Populus</taxon>
    </lineage>
</organism>
<keyword evidence="1" id="KW-1133">Transmembrane helix</keyword>
<evidence type="ECO:0000313" key="2">
    <source>
        <dbReference type="EMBL" id="NUU90102.1"/>
    </source>
</evidence>
<keyword evidence="1" id="KW-0812">Transmembrane</keyword>
<keyword evidence="1" id="KW-0472">Membrane</keyword>